<keyword evidence="6" id="KW-0560">Oxidoreductase</keyword>
<comment type="cofactor">
    <cofactor evidence="3">
        <name>[4Fe-4S] cluster</name>
        <dbReference type="ChEBI" id="CHEBI:49883"/>
    </cofactor>
</comment>
<evidence type="ECO:0000256" key="2">
    <source>
        <dbReference type="ARBA" id="ARBA00001964"/>
    </source>
</evidence>
<dbReference type="InterPro" id="IPR011766">
    <property type="entry name" value="TPP_enzyme_TPP-bd"/>
</dbReference>
<evidence type="ECO:0000256" key="9">
    <source>
        <dbReference type="ARBA" id="ARBA00023052"/>
    </source>
</evidence>
<dbReference type="SUPFAM" id="SSF52518">
    <property type="entry name" value="Thiamin diphosphate-binding fold (THDP-binding)"/>
    <property type="match status" value="1"/>
</dbReference>
<dbReference type="InterPro" id="IPR051457">
    <property type="entry name" value="2-oxoacid:Fd_oxidoreductase"/>
</dbReference>
<dbReference type="CDD" id="cd03375">
    <property type="entry name" value="TPP_OGFOR"/>
    <property type="match status" value="1"/>
</dbReference>
<evidence type="ECO:0000256" key="7">
    <source>
        <dbReference type="ARBA" id="ARBA00023004"/>
    </source>
</evidence>
<comment type="cofactor">
    <cofactor evidence="1">
        <name>Mg(2+)</name>
        <dbReference type="ChEBI" id="CHEBI:18420"/>
    </cofactor>
</comment>
<accession>A0A5B9D8U9</accession>
<evidence type="ECO:0000259" key="10">
    <source>
        <dbReference type="Pfam" id="PF02775"/>
    </source>
</evidence>
<organism evidence="12 13">
    <name type="scientific">Promethearchaeum syntrophicum</name>
    <dbReference type="NCBI Taxonomy" id="2594042"/>
    <lineage>
        <taxon>Archaea</taxon>
        <taxon>Promethearchaeati</taxon>
        <taxon>Promethearchaeota</taxon>
        <taxon>Promethearchaeia</taxon>
        <taxon>Promethearchaeales</taxon>
        <taxon>Promethearchaeaceae</taxon>
        <taxon>Promethearchaeum</taxon>
    </lineage>
</organism>
<dbReference type="GO" id="GO:0047553">
    <property type="term" value="F:2-oxoglutarate synthase activity"/>
    <property type="evidence" value="ECO:0007669"/>
    <property type="project" value="UniProtKB-EC"/>
</dbReference>
<sequence length="292" mass="32322">MEINKIDENSYDMACEKAWCPGCGHFTAQKLLRQALAELKIPNEQLVFVSGIGQAAKLPQYTKGHMFNGLHGRALPAAMAIKACNPKLTVIVNSGDGCSYGEGGNHFLAQIARNVNITQMVHNNMIYGLTKGQASPTSLKGMKTPVQVSGVTNEPFNPLAVAIAMGATFIARIFAGNKTQAREIIKQAIQHKGYALVDTLVQCVSMNKLNTFKWYKENTYELDESHDIHDQKAAFAKALETGKYPTGIFYKVEDRPTFSEASVAYKTDKSPLYTRNLDMNKLEKLIISKRKR</sequence>
<evidence type="ECO:0000256" key="5">
    <source>
        <dbReference type="ARBA" id="ARBA00022842"/>
    </source>
</evidence>
<dbReference type="GO" id="GO:0030976">
    <property type="term" value="F:thiamine pyrophosphate binding"/>
    <property type="evidence" value="ECO:0007669"/>
    <property type="project" value="InterPro"/>
</dbReference>
<dbReference type="GeneID" id="41329109"/>
<dbReference type="NCBIfam" id="TIGR02177">
    <property type="entry name" value="PorB_KorB"/>
    <property type="match status" value="1"/>
</dbReference>
<dbReference type="InterPro" id="IPR011896">
    <property type="entry name" value="OFOB"/>
</dbReference>
<gene>
    <name evidence="12" type="ORF">DSAG12_01112</name>
</gene>
<name>A0A5B9D8U9_9ARCH</name>
<evidence type="ECO:0000256" key="1">
    <source>
        <dbReference type="ARBA" id="ARBA00001946"/>
    </source>
</evidence>
<proteinExistence type="predicted"/>
<keyword evidence="9" id="KW-0786">Thiamine pyrophosphate</keyword>
<dbReference type="InterPro" id="IPR032686">
    <property type="entry name" value="PFO_beta_C"/>
</dbReference>
<evidence type="ECO:0000313" key="12">
    <source>
        <dbReference type="EMBL" id="QEE15287.1"/>
    </source>
</evidence>
<dbReference type="GO" id="GO:0044272">
    <property type="term" value="P:sulfur compound biosynthetic process"/>
    <property type="evidence" value="ECO:0007669"/>
    <property type="project" value="UniProtKB-ARBA"/>
</dbReference>
<dbReference type="GO" id="GO:0045333">
    <property type="term" value="P:cellular respiration"/>
    <property type="evidence" value="ECO:0007669"/>
    <property type="project" value="UniProtKB-ARBA"/>
</dbReference>
<evidence type="ECO:0000256" key="8">
    <source>
        <dbReference type="ARBA" id="ARBA00023014"/>
    </source>
</evidence>
<dbReference type="Pfam" id="PF02775">
    <property type="entry name" value="TPP_enzyme_C"/>
    <property type="match status" value="1"/>
</dbReference>
<dbReference type="GO" id="GO:0051536">
    <property type="term" value="F:iron-sulfur cluster binding"/>
    <property type="evidence" value="ECO:0007669"/>
    <property type="project" value="UniProtKB-KW"/>
</dbReference>
<dbReference type="PANTHER" id="PTHR48084:SF4">
    <property type="entry name" value="2-OXOGLUTARATE OXIDOREDUCTASE SUBUNIT KORB"/>
    <property type="match status" value="1"/>
</dbReference>
<dbReference type="OrthoDB" id="30755at2157"/>
<keyword evidence="4" id="KW-0479">Metal-binding</keyword>
<dbReference type="PANTHER" id="PTHR48084">
    <property type="entry name" value="2-OXOGLUTARATE OXIDOREDUCTASE SUBUNIT KORB-RELATED"/>
    <property type="match status" value="1"/>
</dbReference>
<dbReference type="GO" id="GO:0046872">
    <property type="term" value="F:metal ion binding"/>
    <property type="evidence" value="ECO:0007669"/>
    <property type="project" value="UniProtKB-KW"/>
</dbReference>
<comment type="cofactor">
    <cofactor evidence="2">
        <name>thiamine diphosphate</name>
        <dbReference type="ChEBI" id="CHEBI:58937"/>
    </cofactor>
</comment>
<protein>
    <submittedName>
        <fullName evidence="12">Thiamine pyrophosphate-dependent enzyme</fullName>
    </submittedName>
</protein>
<dbReference type="Gene3D" id="3.40.50.970">
    <property type="match status" value="1"/>
</dbReference>
<reference evidence="12 13" key="2">
    <citation type="journal article" date="2024" name="Int. J. Syst. Evol. Microbiol.">
        <title>Promethearchaeum syntrophicum gen. nov., sp. nov., an anaerobic, obligately syntrophic archaeon, the first isolate of the lineage 'Asgard' archaea, and proposal of the new archaeal phylum Promethearchaeota phyl. nov. and kingdom Promethearchaeati regn. nov.</title>
        <authorList>
            <person name="Imachi H."/>
            <person name="Nobu M.K."/>
            <person name="Kato S."/>
            <person name="Takaki Y."/>
            <person name="Miyazaki M."/>
            <person name="Miyata M."/>
            <person name="Ogawara M."/>
            <person name="Saito Y."/>
            <person name="Sakai S."/>
            <person name="Tahara Y.O."/>
            <person name="Takano Y."/>
            <person name="Tasumi E."/>
            <person name="Uematsu K."/>
            <person name="Yoshimura T."/>
            <person name="Itoh T."/>
            <person name="Ohkuma M."/>
            <person name="Takai K."/>
        </authorList>
    </citation>
    <scope>NUCLEOTIDE SEQUENCE [LARGE SCALE GENOMIC DNA]</scope>
    <source>
        <strain evidence="12 13">MK-D1</strain>
    </source>
</reference>
<reference evidence="12 13" key="1">
    <citation type="journal article" date="2020" name="Nature">
        <title>Isolation of an archaeon at the prokaryote-eukaryote interface.</title>
        <authorList>
            <person name="Imachi H."/>
            <person name="Nobu M.K."/>
            <person name="Nakahara N."/>
            <person name="Morono Y."/>
            <person name="Ogawara M."/>
            <person name="Takaki Y."/>
            <person name="Takano Y."/>
            <person name="Uematsu K."/>
            <person name="Ikuta T."/>
            <person name="Ito M."/>
            <person name="Matsui Y."/>
            <person name="Miyazaki M."/>
            <person name="Murata K."/>
            <person name="Saito Y."/>
            <person name="Sakai S."/>
            <person name="Song C."/>
            <person name="Tasumi E."/>
            <person name="Yamanaka Y."/>
            <person name="Yamaguchi T."/>
            <person name="Kamagata Y."/>
            <person name="Tamaki H."/>
            <person name="Takai K."/>
        </authorList>
    </citation>
    <scope>NUCLEOTIDE SEQUENCE [LARGE SCALE GENOMIC DNA]</scope>
    <source>
        <strain evidence="12 13">MK-D1</strain>
    </source>
</reference>
<dbReference type="InterPro" id="IPR029061">
    <property type="entry name" value="THDP-binding"/>
</dbReference>
<evidence type="ECO:0000313" key="13">
    <source>
        <dbReference type="Proteomes" id="UP000321408"/>
    </source>
</evidence>
<dbReference type="KEGG" id="psyt:DSAG12_01112"/>
<keyword evidence="13" id="KW-1185">Reference proteome</keyword>
<evidence type="ECO:0000256" key="6">
    <source>
        <dbReference type="ARBA" id="ARBA00023002"/>
    </source>
</evidence>
<dbReference type="AlphaFoldDB" id="A0A5B9D8U9"/>
<dbReference type="EMBL" id="CP042905">
    <property type="protein sequence ID" value="QEE15287.1"/>
    <property type="molecule type" value="Genomic_DNA"/>
</dbReference>
<dbReference type="RefSeq" id="WP_147662202.1">
    <property type="nucleotide sequence ID" value="NZ_CP042905.2"/>
</dbReference>
<feature type="domain" description="Thiamine pyrophosphate enzyme TPP-binding" evidence="10">
    <location>
        <begin position="58"/>
        <end position="198"/>
    </location>
</feature>
<evidence type="ECO:0000256" key="3">
    <source>
        <dbReference type="ARBA" id="ARBA00001966"/>
    </source>
</evidence>
<dbReference type="Pfam" id="PF12367">
    <property type="entry name" value="PFO_beta_C"/>
    <property type="match status" value="1"/>
</dbReference>
<keyword evidence="7" id="KW-0408">Iron</keyword>
<keyword evidence="8" id="KW-0411">Iron-sulfur</keyword>
<dbReference type="Proteomes" id="UP000321408">
    <property type="component" value="Chromosome"/>
</dbReference>
<evidence type="ECO:0000256" key="4">
    <source>
        <dbReference type="ARBA" id="ARBA00022723"/>
    </source>
</evidence>
<dbReference type="GO" id="GO:0006082">
    <property type="term" value="P:organic acid metabolic process"/>
    <property type="evidence" value="ECO:0007669"/>
    <property type="project" value="UniProtKB-ARBA"/>
</dbReference>
<evidence type="ECO:0000259" key="11">
    <source>
        <dbReference type="Pfam" id="PF12367"/>
    </source>
</evidence>
<feature type="domain" description="Pyruvate ferredoxin oxidoreductase beta subunit C-terminal" evidence="11">
    <location>
        <begin position="203"/>
        <end position="264"/>
    </location>
</feature>
<keyword evidence="5" id="KW-0460">Magnesium</keyword>